<dbReference type="EMBL" id="JABEQN010000007">
    <property type="protein sequence ID" value="MBB2193581.1"/>
    <property type="molecule type" value="Genomic_DNA"/>
</dbReference>
<dbReference type="InterPro" id="IPR038573">
    <property type="entry name" value="BrnT_sf"/>
</dbReference>
<protein>
    <submittedName>
        <fullName evidence="1">BrnT family toxin</fullName>
    </submittedName>
</protein>
<accession>A0A7W4IK29</accession>
<dbReference type="Proteomes" id="UP000540490">
    <property type="component" value="Unassembled WGS sequence"/>
</dbReference>
<dbReference type="AlphaFoldDB" id="A0A7W4IK29"/>
<dbReference type="Gene3D" id="3.10.450.530">
    <property type="entry name" value="Ribonuclease toxin, BrnT, of type II toxin-antitoxin system"/>
    <property type="match status" value="1"/>
</dbReference>
<dbReference type="EMBL" id="JABEQO010000007">
    <property type="protein sequence ID" value="MBB2164349.1"/>
    <property type="molecule type" value="Genomic_DNA"/>
</dbReference>
<comment type="caution">
    <text evidence="1">The sequence shown here is derived from an EMBL/GenBank/DDBJ whole genome shotgun (WGS) entry which is preliminary data.</text>
</comment>
<organism evidence="1 4">
    <name type="scientific">Gluconacetobacter dulcium</name>
    <dbReference type="NCBI Taxonomy" id="2729096"/>
    <lineage>
        <taxon>Bacteria</taxon>
        <taxon>Pseudomonadati</taxon>
        <taxon>Pseudomonadota</taxon>
        <taxon>Alphaproteobacteria</taxon>
        <taxon>Acetobacterales</taxon>
        <taxon>Acetobacteraceae</taxon>
        <taxon>Gluconacetobacter</taxon>
    </lineage>
</organism>
<evidence type="ECO:0000313" key="3">
    <source>
        <dbReference type="Proteomes" id="UP000540490"/>
    </source>
</evidence>
<proteinExistence type="predicted"/>
<evidence type="ECO:0000313" key="2">
    <source>
        <dbReference type="EMBL" id="MBB2193581.1"/>
    </source>
</evidence>
<name>A0A7W4IK29_9PROT</name>
<evidence type="ECO:0000313" key="1">
    <source>
        <dbReference type="EMBL" id="MBB2164349.1"/>
    </source>
</evidence>
<dbReference type="RefSeq" id="WP_182973542.1">
    <property type="nucleotide sequence ID" value="NZ_JABEQN010000007.1"/>
</dbReference>
<keyword evidence="3" id="KW-1185">Reference proteome</keyword>
<evidence type="ECO:0000313" key="4">
    <source>
        <dbReference type="Proteomes" id="UP000561077"/>
    </source>
</evidence>
<reference evidence="3 4" key="1">
    <citation type="submission" date="2020-04" db="EMBL/GenBank/DDBJ databases">
        <title>Description of novel Gluconacetobacter.</title>
        <authorList>
            <person name="Sombolestani A."/>
        </authorList>
    </citation>
    <scope>NUCLEOTIDE SEQUENCE [LARGE SCALE GENOMIC DNA]</scope>
    <source>
        <strain evidence="2 3">LMG 1728</strain>
        <strain evidence="1 4">LMG 1731</strain>
    </source>
</reference>
<dbReference type="Proteomes" id="UP000561077">
    <property type="component" value="Unassembled WGS sequence"/>
</dbReference>
<gene>
    <name evidence="2" type="ORF">HLH25_07995</name>
    <name evidence="1" type="ORF">HLH26_07295</name>
</gene>
<sequence length="90" mass="10143">MDIEFDPAKRAITLSERGLDFADAAIVFSGLTATVPDDRKDYGEERFITAGDLNGRLVVLVWTPRGAARRIISMRHAHDREEALWRARMG</sequence>
<dbReference type="Pfam" id="PF04365">
    <property type="entry name" value="BrnT_toxin"/>
    <property type="match status" value="1"/>
</dbReference>
<dbReference type="InterPro" id="IPR007460">
    <property type="entry name" value="BrnT_toxin"/>
</dbReference>